<evidence type="ECO:0000256" key="6">
    <source>
        <dbReference type="SAM" id="Phobius"/>
    </source>
</evidence>
<keyword evidence="4 6" id="KW-1133">Transmembrane helix</keyword>
<proteinExistence type="predicted"/>
<comment type="caution">
    <text evidence="7">The sequence shown here is derived from an EMBL/GenBank/DDBJ whole genome shotgun (WGS) entry which is preliminary data.</text>
</comment>
<dbReference type="PANTHER" id="PTHR11101:SF80">
    <property type="entry name" value="PHOSPHATE TRANSPORTER"/>
    <property type="match status" value="1"/>
</dbReference>
<comment type="subcellular location">
    <subcellularLocation>
        <location evidence="1">Membrane</location>
        <topology evidence="1">Multi-pass membrane protein</topology>
    </subcellularLocation>
</comment>
<dbReference type="GO" id="GO:0005315">
    <property type="term" value="F:phosphate transmembrane transporter activity"/>
    <property type="evidence" value="ECO:0007669"/>
    <property type="project" value="InterPro"/>
</dbReference>
<feature type="transmembrane region" description="Helical" evidence="6">
    <location>
        <begin position="45"/>
        <end position="66"/>
    </location>
</feature>
<dbReference type="EMBL" id="BARU01003518">
    <property type="protein sequence ID" value="GAH24548.1"/>
    <property type="molecule type" value="Genomic_DNA"/>
</dbReference>
<evidence type="ECO:0000256" key="2">
    <source>
        <dbReference type="ARBA" id="ARBA00022448"/>
    </source>
</evidence>
<accession>X1FUW2</accession>
<keyword evidence="5 6" id="KW-0472">Membrane</keyword>
<evidence type="ECO:0008006" key="8">
    <source>
        <dbReference type="Google" id="ProtNLM"/>
    </source>
</evidence>
<dbReference type="GO" id="GO:0035435">
    <property type="term" value="P:phosphate ion transmembrane transport"/>
    <property type="evidence" value="ECO:0007669"/>
    <property type="project" value="TreeGrafter"/>
</dbReference>
<gene>
    <name evidence="7" type="ORF">S03H2_07577</name>
</gene>
<evidence type="ECO:0000256" key="1">
    <source>
        <dbReference type="ARBA" id="ARBA00004141"/>
    </source>
</evidence>
<dbReference type="InterPro" id="IPR001204">
    <property type="entry name" value="Phos_transporter"/>
</dbReference>
<evidence type="ECO:0000256" key="5">
    <source>
        <dbReference type="ARBA" id="ARBA00023136"/>
    </source>
</evidence>
<dbReference type="PANTHER" id="PTHR11101">
    <property type="entry name" value="PHOSPHATE TRANSPORTER"/>
    <property type="match status" value="1"/>
</dbReference>
<feature type="transmembrane region" description="Helical" evidence="6">
    <location>
        <begin position="211"/>
        <end position="231"/>
    </location>
</feature>
<feature type="transmembrane region" description="Helical" evidence="6">
    <location>
        <begin position="78"/>
        <end position="98"/>
    </location>
</feature>
<keyword evidence="3 6" id="KW-0812">Transmembrane</keyword>
<protein>
    <recommendedName>
        <fullName evidence="8">Phosphate transporter</fullName>
    </recommendedName>
</protein>
<dbReference type="AlphaFoldDB" id="X1FUW2"/>
<dbReference type="Pfam" id="PF01384">
    <property type="entry name" value="PHO4"/>
    <property type="match status" value="2"/>
</dbReference>
<evidence type="ECO:0000313" key="7">
    <source>
        <dbReference type="EMBL" id="GAH24548.1"/>
    </source>
</evidence>
<keyword evidence="2" id="KW-0813">Transport</keyword>
<feature type="non-terminal residue" evidence="7">
    <location>
        <position position="232"/>
    </location>
</feature>
<dbReference type="GO" id="GO:0016020">
    <property type="term" value="C:membrane"/>
    <property type="evidence" value="ECO:0007669"/>
    <property type="project" value="UniProtKB-SubCell"/>
</dbReference>
<sequence>MDQNLLYVLITLAIIFDLSNGIHDSSNLVATMISSRAMSPKSALFLASIANFVAPFIFGVSVAKTIGEDIVDPKTITLKIILAALLGAIIWNLITWYFGIPSSSSHALVGGFLGSVIIKYGFDMIKIEGIIKILIFLMISPILGLIFGYLFMRIILFLSKGASPKINIFFKKIQIVTTTALSLSHGTNDAQKTMGIITMALVTAKQLQEFIVPRWVIFISALAISLGTFFGG</sequence>
<organism evidence="7">
    <name type="scientific">marine sediment metagenome</name>
    <dbReference type="NCBI Taxonomy" id="412755"/>
    <lineage>
        <taxon>unclassified sequences</taxon>
        <taxon>metagenomes</taxon>
        <taxon>ecological metagenomes</taxon>
    </lineage>
</organism>
<feature type="transmembrane region" description="Helical" evidence="6">
    <location>
        <begin position="134"/>
        <end position="156"/>
    </location>
</feature>
<evidence type="ECO:0000256" key="4">
    <source>
        <dbReference type="ARBA" id="ARBA00022989"/>
    </source>
</evidence>
<name>X1FUW2_9ZZZZ</name>
<evidence type="ECO:0000256" key="3">
    <source>
        <dbReference type="ARBA" id="ARBA00022692"/>
    </source>
</evidence>
<reference evidence="7" key="1">
    <citation type="journal article" date="2014" name="Front. Microbiol.">
        <title>High frequency of phylogenetically diverse reductive dehalogenase-homologous genes in deep subseafloor sedimentary metagenomes.</title>
        <authorList>
            <person name="Kawai M."/>
            <person name="Futagami T."/>
            <person name="Toyoda A."/>
            <person name="Takaki Y."/>
            <person name="Nishi S."/>
            <person name="Hori S."/>
            <person name="Arai W."/>
            <person name="Tsubouchi T."/>
            <person name="Morono Y."/>
            <person name="Uchiyama I."/>
            <person name="Ito T."/>
            <person name="Fujiyama A."/>
            <person name="Inagaki F."/>
            <person name="Takami H."/>
        </authorList>
    </citation>
    <scope>NUCLEOTIDE SEQUENCE</scope>
    <source>
        <strain evidence="7">Expedition CK06-06</strain>
    </source>
</reference>
<feature type="transmembrane region" description="Helical" evidence="6">
    <location>
        <begin position="104"/>
        <end position="122"/>
    </location>
</feature>